<dbReference type="InterPro" id="IPR013099">
    <property type="entry name" value="K_chnl_dom"/>
</dbReference>
<evidence type="ECO:0000313" key="4">
    <source>
        <dbReference type="EMBL" id="QCW03971.1"/>
    </source>
</evidence>
<dbReference type="InterPro" id="IPR001646">
    <property type="entry name" value="5peptide_repeat"/>
</dbReference>
<dbReference type="EMBL" id="CP040637">
    <property type="protein sequence ID" value="QCW03971.1"/>
    <property type="molecule type" value="Genomic_DNA"/>
</dbReference>
<dbReference type="PANTHER" id="PTHR47485">
    <property type="entry name" value="THYLAKOID LUMENAL 17.4 KDA PROTEIN, CHLOROPLASTIC"/>
    <property type="match status" value="1"/>
</dbReference>
<dbReference type="AlphaFoldDB" id="A0A4P9TGH9"/>
<feature type="transmembrane region" description="Helical" evidence="2">
    <location>
        <begin position="555"/>
        <end position="575"/>
    </location>
</feature>
<dbReference type="Proteomes" id="UP000307562">
    <property type="component" value="Chromosome"/>
</dbReference>
<keyword evidence="2" id="KW-0812">Transmembrane</keyword>
<dbReference type="Pfam" id="PF13599">
    <property type="entry name" value="Pentapeptide_4"/>
    <property type="match status" value="2"/>
</dbReference>
<dbReference type="SUPFAM" id="SSF141571">
    <property type="entry name" value="Pentapeptide repeat-like"/>
    <property type="match status" value="1"/>
</dbReference>
<dbReference type="KEGG" id="npl:FGF80_12305"/>
<proteinExistence type="predicted"/>
<sequence length="581" mass="65724">MGSASSFLPSGCRLIVHQIVEFFKRLWKWHSQNPHESENTKSEDAPSNCTSNPVNRCNYVTTNDDAPDELGGVCCWRKTWNETNYCIWHAEEYGKPNEELVDARSNQPERIDKAYLCGITPGNKISFKDCTLWKADFNPSRLSDANFVGCYLHGADFTGTHIDGANFTDCHADHADFQNIEGRGAYFTNASLAHANFSTENQIAGGLAYAEFNKSDLFDATFRNTYLQQADFSDSRLTHVSFVDAVPEQADFDGADVRDADFTHSKLDGAYFADARISTTTDFGEVVAYERLADRKAENSSPVAKLILDIQRLISFILYSPYLWLRRRFDSESKKYRHQFPLHILSYYSKIPGALPSPPHIDRNRDLSDSASELVFDTEGKLLQPIIQYAENRLRAAWRFYNRLSPEIAFQSDDKRELKAAERTYRNYQSILDGTPQRDAKLNFSLREKAARRKLAWSSGDVWQWLKLSLARWTTYHGESPWRLGILSGAIIGIFSLLYPYYGLLVRTGDGESCQVAYDASTSIWSTFGKSLYFSITSFIYPGYGEVQPIGAAEYLAITETLLGAIVVALLVFVLGRRAAH</sequence>
<feature type="domain" description="Potassium channel" evidence="3">
    <location>
        <begin position="521"/>
        <end position="578"/>
    </location>
</feature>
<accession>A0A4P9TGH9</accession>
<keyword evidence="5" id="KW-1185">Reference proteome</keyword>
<evidence type="ECO:0000259" key="3">
    <source>
        <dbReference type="Pfam" id="PF07885"/>
    </source>
</evidence>
<evidence type="ECO:0000256" key="2">
    <source>
        <dbReference type="SAM" id="Phobius"/>
    </source>
</evidence>
<keyword evidence="2" id="KW-1133">Transmembrane helix</keyword>
<organism evidence="4 5">
    <name type="scientific">Natrinema pallidum</name>
    <dbReference type="NCBI Taxonomy" id="69527"/>
    <lineage>
        <taxon>Archaea</taxon>
        <taxon>Methanobacteriati</taxon>
        <taxon>Methanobacteriota</taxon>
        <taxon>Stenosarchaea group</taxon>
        <taxon>Halobacteria</taxon>
        <taxon>Halobacteriales</taxon>
        <taxon>Natrialbaceae</taxon>
        <taxon>Natrinema</taxon>
    </lineage>
</organism>
<evidence type="ECO:0000256" key="1">
    <source>
        <dbReference type="ARBA" id="ARBA00022737"/>
    </source>
</evidence>
<feature type="transmembrane region" description="Helical" evidence="2">
    <location>
        <begin position="482"/>
        <end position="502"/>
    </location>
</feature>
<protein>
    <recommendedName>
        <fullName evidence="3">Potassium channel domain-containing protein</fullName>
    </recommendedName>
</protein>
<dbReference type="SUPFAM" id="SSF81324">
    <property type="entry name" value="Voltage-gated potassium channels"/>
    <property type="match status" value="1"/>
</dbReference>
<dbReference type="Gene3D" id="2.160.20.80">
    <property type="entry name" value="E3 ubiquitin-protein ligase SopA"/>
    <property type="match status" value="2"/>
</dbReference>
<dbReference type="PANTHER" id="PTHR47485:SF1">
    <property type="entry name" value="THYLAKOID LUMENAL 17.4 KDA PROTEIN, CHLOROPLASTIC"/>
    <property type="match status" value="1"/>
</dbReference>
<dbReference type="Pfam" id="PF07885">
    <property type="entry name" value="Ion_trans_2"/>
    <property type="match status" value="1"/>
</dbReference>
<keyword evidence="2" id="KW-0472">Membrane</keyword>
<keyword evidence="1" id="KW-0677">Repeat</keyword>
<name>A0A4P9TGH9_9EURY</name>
<dbReference type="Gene3D" id="1.10.287.70">
    <property type="match status" value="1"/>
</dbReference>
<gene>
    <name evidence="4" type="ORF">FGF80_12305</name>
</gene>
<reference evidence="5" key="1">
    <citation type="submission" date="2019-05" db="EMBL/GenBank/DDBJ databases">
        <title>Complete Genome Sequence and Methylation Pattern of the Halophilic Archaeon Natrinema pallidum BOL6-1.</title>
        <authorList>
            <person name="DasSarma P."/>
            <person name="DasSarma B.P."/>
            <person name="DasSarma S.L."/>
            <person name="Martinez F.L."/>
            <person name="Guzman D."/>
            <person name="Roberts R.J."/>
            <person name="DasSarma S."/>
        </authorList>
    </citation>
    <scope>NUCLEOTIDE SEQUENCE [LARGE SCALE GENOMIC DNA]</scope>
    <source>
        <strain evidence="5">BOL6-1</strain>
    </source>
</reference>
<evidence type="ECO:0000313" key="5">
    <source>
        <dbReference type="Proteomes" id="UP000307562"/>
    </source>
</evidence>